<keyword evidence="10" id="KW-1185">Reference proteome</keyword>
<dbReference type="GO" id="GO:0006805">
    <property type="term" value="P:xenobiotic metabolic process"/>
    <property type="evidence" value="ECO:0007669"/>
    <property type="project" value="TreeGrafter"/>
</dbReference>
<protein>
    <submittedName>
        <fullName evidence="9">Cytochrome P450 2J6</fullName>
    </submittedName>
</protein>
<dbReference type="AlphaFoldDB" id="A0A226DI33"/>
<evidence type="ECO:0000256" key="5">
    <source>
        <dbReference type="ARBA" id="ARBA00023002"/>
    </source>
</evidence>
<accession>A0A226DI33</accession>
<dbReference type="PROSITE" id="PS00086">
    <property type="entry name" value="CYTOCHROME_P450"/>
    <property type="match status" value="1"/>
</dbReference>
<evidence type="ECO:0000313" key="10">
    <source>
        <dbReference type="Proteomes" id="UP000198287"/>
    </source>
</evidence>
<dbReference type="PRINTS" id="PR00385">
    <property type="entry name" value="P450"/>
</dbReference>
<evidence type="ECO:0000256" key="7">
    <source>
        <dbReference type="ARBA" id="ARBA00023033"/>
    </source>
</evidence>
<keyword evidence="6 8" id="KW-0408">Iron</keyword>
<dbReference type="STRING" id="158441.A0A226DI33"/>
<evidence type="ECO:0000256" key="2">
    <source>
        <dbReference type="ARBA" id="ARBA00010617"/>
    </source>
</evidence>
<comment type="cofactor">
    <cofactor evidence="1 8">
        <name>heme</name>
        <dbReference type="ChEBI" id="CHEBI:30413"/>
    </cofactor>
</comment>
<feature type="binding site" description="axial binding residue" evidence="8">
    <location>
        <position position="449"/>
    </location>
    <ligand>
        <name>heme</name>
        <dbReference type="ChEBI" id="CHEBI:30413"/>
    </ligand>
    <ligandPart>
        <name>Fe</name>
        <dbReference type="ChEBI" id="CHEBI:18248"/>
    </ligandPart>
</feature>
<dbReference type="InterPro" id="IPR017972">
    <property type="entry name" value="Cyt_P450_CS"/>
</dbReference>
<dbReference type="InterPro" id="IPR036396">
    <property type="entry name" value="Cyt_P450_sf"/>
</dbReference>
<keyword evidence="7" id="KW-0503">Monooxygenase</keyword>
<keyword evidence="5" id="KW-0560">Oxidoreductase</keyword>
<dbReference type="PANTHER" id="PTHR24300">
    <property type="entry name" value="CYTOCHROME P450 508A4-RELATED"/>
    <property type="match status" value="1"/>
</dbReference>
<gene>
    <name evidence="9" type="ORF">Fcan01_20809</name>
</gene>
<dbReference type="InterPro" id="IPR001128">
    <property type="entry name" value="Cyt_P450"/>
</dbReference>
<dbReference type="GO" id="GO:0008395">
    <property type="term" value="F:steroid hydroxylase activity"/>
    <property type="evidence" value="ECO:0007669"/>
    <property type="project" value="TreeGrafter"/>
</dbReference>
<dbReference type="GO" id="GO:0020037">
    <property type="term" value="F:heme binding"/>
    <property type="evidence" value="ECO:0007669"/>
    <property type="project" value="InterPro"/>
</dbReference>
<comment type="similarity">
    <text evidence="2">Belongs to the cytochrome P450 family.</text>
</comment>
<evidence type="ECO:0000256" key="6">
    <source>
        <dbReference type="ARBA" id="ARBA00023004"/>
    </source>
</evidence>
<dbReference type="GO" id="GO:0006082">
    <property type="term" value="P:organic acid metabolic process"/>
    <property type="evidence" value="ECO:0007669"/>
    <property type="project" value="TreeGrafter"/>
</dbReference>
<dbReference type="Pfam" id="PF00067">
    <property type="entry name" value="p450"/>
    <property type="match status" value="1"/>
</dbReference>
<name>A0A226DI33_FOLCA</name>
<dbReference type="Gene3D" id="1.10.630.10">
    <property type="entry name" value="Cytochrome P450"/>
    <property type="match status" value="1"/>
</dbReference>
<evidence type="ECO:0000256" key="3">
    <source>
        <dbReference type="ARBA" id="ARBA00022617"/>
    </source>
</evidence>
<proteinExistence type="inferred from homology"/>
<reference evidence="9 10" key="1">
    <citation type="submission" date="2015-12" db="EMBL/GenBank/DDBJ databases">
        <title>The genome of Folsomia candida.</title>
        <authorList>
            <person name="Faddeeva A."/>
            <person name="Derks M.F."/>
            <person name="Anvar Y."/>
            <person name="Smit S."/>
            <person name="Van Straalen N."/>
            <person name="Roelofs D."/>
        </authorList>
    </citation>
    <scope>NUCLEOTIDE SEQUENCE [LARGE SCALE GENOMIC DNA]</scope>
    <source>
        <strain evidence="9 10">VU population</strain>
        <tissue evidence="9">Whole body</tissue>
    </source>
</reference>
<keyword evidence="3 8" id="KW-0349">Heme</keyword>
<dbReference type="OrthoDB" id="1055148at2759"/>
<comment type="caution">
    <text evidence="9">The sequence shown here is derived from an EMBL/GenBank/DDBJ whole genome shotgun (WGS) entry which is preliminary data.</text>
</comment>
<evidence type="ECO:0000256" key="1">
    <source>
        <dbReference type="ARBA" id="ARBA00001971"/>
    </source>
</evidence>
<evidence type="ECO:0000313" key="9">
    <source>
        <dbReference type="EMBL" id="OXA44839.1"/>
    </source>
</evidence>
<dbReference type="InterPro" id="IPR002401">
    <property type="entry name" value="Cyt_P450_E_grp-I"/>
</dbReference>
<dbReference type="PANTHER" id="PTHR24300:SF376">
    <property type="entry name" value="CYTOCHROME P450 15A1"/>
    <property type="match status" value="1"/>
</dbReference>
<dbReference type="PRINTS" id="PR00463">
    <property type="entry name" value="EP450I"/>
</dbReference>
<sequence length="1037" mass="119377">MVALSFPLLIVCGVVAVLFYYKVIKRSKKGTLDGIRPPGPRGLPFLGNVLQLEKKNPFMSFVKWAEEYGDVYSVKMLYQNVVIVSDLKMVKEMFSQEPAFAGRMNPAGGVNDLYTNGQMHGVINTEGRHWEGLRRFTLRQLRDFGFGKSTMEALIMDELEEILDWMKSKEGLPVTNIKERMSVAVVNSLWTVVSGKRYKHDDPAILKLTKDLTETMEELAKRMGPEIMLPWLKYLGFKGLVLWRNHLERFKVLFSSTVQEHRENYAEDSPRDFVDVFLKEIYACKDEESPFFKEVGYRQLTGVIKDLFEAGSETSSTTLSWIFLYLSTFPEVQKKLQEEIDRVVGNSRHCGLSDRPNLPYAEAFLAEVLRFSSIVPVGVPHRALFDVVYKGYAFPKGTGIMANQHGIHHSTKIWGDPKNFRPERFLSPDGKTFKKHEAIIPFSIGRRQCAGETLARDTLFLYTTNICQRFEIKFDPNDAKANPGLSPKMGILLTPEPYKTIFPVITIAKITYLKLFAQNYLAMSTPQEEVTNHVPLNIDNCRLVSKMWAAGASPVLKSETRISFDCKIIRNKREVKRTEKRVREMAKFGNPFYLDINFGYYTYTENFSDWAFSQSIELVKEFTFLKRLKFSGHILRSCQYEFLEDILLNVSKSVTHVEFDLEYDLGFGPPRAELEHITQDFLKDKKLFGVKKLDIKNEIREEWMERLTNMFRAFPEVEELSVANPSCLKNVGTELLKCLKKLRVTNAGGEEELESLQTFDKPLKELTLYNIHSDNRDDANVRIHLHLYTILSKYRNTLESLTLELSSFTKDLTNSVWKLPTFPNLKRFKLYIPSLIYDDDRGDDAPKEDNPPNGDDRNFDICFDSESLNFSTNFPQLREVGLMFGYKWQGEWIRCFDSLFPDNNNELICGGVAEFDIRDQFDNQTYMVSTACEIFKKGSDIDTKFSRFLKIFPKAGNKFMQDLGKYFVEKESIVGPHLNWGLAVGVDVPLVWRHVMRKIVRPDTVMERRALAPDAEVVALPSPGENNYGDETKTMDN</sequence>
<dbReference type="EMBL" id="LNIX01000019">
    <property type="protein sequence ID" value="OXA44839.1"/>
    <property type="molecule type" value="Genomic_DNA"/>
</dbReference>
<keyword evidence="4 8" id="KW-0479">Metal-binding</keyword>
<evidence type="ECO:0000256" key="4">
    <source>
        <dbReference type="ARBA" id="ARBA00022723"/>
    </source>
</evidence>
<dbReference type="SUPFAM" id="SSF52047">
    <property type="entry name" value="RNI-like"/>
    <property type="match status" value="1"/>
</dbReference>
<dbReference type="InterPro" id="IPR050182">
    <property type="entry name" value="Cytochrome_P450_fam2"/>
</dbReference>
<dbReference type="FunFam" id="1.10.630.10:FF:000036">
    <property type="entry name" value="CYtochrome P450 family"/>
    <property type="match status" value="1"/>
</dbReference>
<organism evidence="9 10">
    <name type="scientific">Folsomia candida</name>
    <name type="common">Springtail</name>
    <dbReference type="NCBI Taxonomy" id="158441"/>
    <lineage>
        <taxon>Eukaryota</taxon>
        <taxon>Metazoa</taxon>
        <taxon>Ecdysozoa</taxon>
        <taxon>Arthropoda</taxon>
        <taxon>Hexapoda</taxon>
        <taxon>Collembola</taxon>
        <taxon>Entomobryomorpha</taxon>
        <taxon>Isotomoidea</taxon>
        <taxon>Isotomidae</taxon>
        <taxon>Proisotominae</taxon>
        <taxon>Folsomia</taxon>
    </lineage>
</organism>
<dbReference type="GO" id="GO:0016712">
    <property type="term" value="F:oxidoreductase activity, acting on paired donors, with incorporation or reduction of molecular oxygen, reduced flavin or flavoprotein as one donor, and incorporation of one atom of oxygen"/>
    <property type="evidence" value="ECO:0007669"/>
    <property type="project" value="TreeGrafter"/>
</dbReference>
<dbReference type="GO" id="GO:0005506">
    <property type="term" value="F:iron ion binding"/>
    <property type="evidence" value="ECO:0007669"/>
    <property type="project" value="InterPro"/>
</dbReference>
<dbReference type="InterPro" id="IPR032675">
    <property type="entry name" value="LRR_dom_sf"/>
</dbReference>
<evidence type="ECO:0000256" key="8">
    <source>
        <dbReference type="PIRSR" id="PIRSR602401-1"/>
    </source>
</evidence>
<dbReference type="Gene3D" id="3.80.10.10">
    <property type="entry name" value="Ribonuclease Inhibitor"/>
    <property type="match status" value="1"/>
</dbReference>
<dbReference type="Proteomes" id="UP000198287">
    <property type="component" value="Unassembled WGS sequence"/>
</dbReference>
<dbReference type="GO" id="GO:0005737">
    <property type="term" value="C:cytoplasm"/>
    <property type="evidence" value="ECO:0007669"/>
    <property type="project" value="TreeGrafter"/>
</dbReference>
<dbReference type="SUPFAM" id="SSF48264">
    <property type="entry name" value="Cytochrome P450"/>
    <property type="match status" value="1"/>
</dbReference>